<gene>
    <name evidence="1" type="ORF">SDC9_133731</name>
</gene>
<name>A0A645DBF5_9ZZZZ</name>
<dbReference type="AlphaFoldDB" id="A0A645DBF5"/>
<evidence type="ECO:0000313" key="1">
    <source>
        <dbReference type="EMBL" id="MPM86641.1"/>
    </source>
</evidence>
<accession>A0A645DBF5</accession>
<organism evidence="1">
    <name type="scientific">bioreactor metagenome</name>
    <dbReference type="NCBI Taxonomy" id="1076179"/>
    <lineage>
        <taxon>unclassified sequences</taxon>
        <taxon>metagenomes</taxon>
        <taxon>ecological metagenomes</taxon>
    </lineage>
</organism>
<sequence length="88" mass="9401">MDTYQQIHDFTPAGAGKFADFIAEHAKPELDAGMHKLECLGVIEDNLNSPSAGPLAWELAAASAADGRAHTFAAELDDLIIEHVTPDE</sequence>
<proteinExistence type="predicted"/>
<reference evidence="1" key="1">
    <citation type="submission" date="2019-08" db="EMBL/GenBank/DDBJ databases">
        <authorList>
            <person name="Kucharzyk K."/>
            <person name="Murdoch R.W."/>
            <person name="Higgins S."/>
            <person name="Loffler F."/>
        </authorList>
    </citation>
    <scope>NUCLEOTIDE SEQUENCE</scope>
</reference>
<comment type="caution">
    <text evidence="1">The sequence shown here is derived from an EMBL/GenBank/DDBJ whole genome shotgun (WGS) entry which is preliminary data.</text>
</comment>
<dbReference type="EMBL" id="VSSQ01034626">
    <property type="protein sequence ID" value="MPM86641.1"/>
    <property type="molecule type" value="Genomic_DNA"/>
</dbReference>
<protein>
    <submittedName>
        <fullName evidence="1">Uncharacterized protein</fullName>
    </submittedName>
</protein>